<feature type="non-terminal residue" evidence="2">
    <location>
        <position position="176"/>
    </location>
</feature>
<accession>A0A0B2VK00</accession>
<sequence>MLQPVARLLLFVALLLLCGCCITHSAEPISLGTSPCQTAIPGDCNPYSCSGTCEGKYVRFWDSRLKLDRTSKSCHRFQEPICSLVGMHAYSGCRSYSFLSPTAQKLVRLWTMSERDRSTRRSIRFADRYSDRVRHRQLLNSYSRFCCRTMRTSAASATATHPFTVVPVVVFTLLLR</sequence>
<dbReference type="PROSITE" id="PS51257">
    <property type="entry name" value="PROKAR_LIPOPROTEIN"/>
    <property type="match status" value="1"/>
</dbReference>
<name>A0A0B2VK00_TOXCA</name>
<reference evidence="2 3" key="1">
    <citation type="submission" date="2014-11" db="EMBL/GenBank/DDBJ databases">
        <title>Genetic blueprint of the zoonotic pathogen Toxocara canis.</title>
        <authorList>
            <person name="Zhu X.-Q."/>
            <person name="Korhonen P.K."/>
            <person name="Cai H."/>
            <person name="Young N.D."/>
            <person name="Nejsum P."/>
            <person name="von Samson-Himmelstjerna G."/>
            <person name="Boag P.R."/>
            <person name="Tan P."/>
            <person name="Li Q."/>
            <person name="Min J."/>
            <person name="Yang Y."/>
            <person name="Wang X."/>
            <person name="Fang X."/>
            <person name="Hall R.S."/>
            <person name="Hofmann A."/>
            <person name="Sternberg P.W."/>
            <person name="Jex A.R."/>
            <person name="Gasser R.B."/>
        </authorList>
    </citation>
    <scope>NUCLEOTIDE SEQUENCE [LARGE SCALE GENOMIC DNA]</scope>
    <source>
        <strain evidence="2">PN_DK_2014</strain>
    </source>
</reference>
<keyword evidence="1" id="KW-0732">Signal</keyword>
<proteinExistence type="predicted"/>
<feature type="chain" id="PRO_5002077337" evidence="1">
    <location>
        <begin position="26"/>
        <end position="176"/>
    </location>
</feature>
<evidence type="ECO:0000313" key="3">
    <source>
        <dbReference type="Proteomes" id="UP000031036"/>
    </source>
</evidence>
<dbReference type="Proteomes" id="UP000031036">
    <property type="component" value="Unassembled WGS sequence"/>
</dbReference>
<evidence type="ECO:0000313" key="2">
    <source>
        <dbReference type="EMBL" id="KHN81933.1"/>
    </source>
</evidence>
<dbReference type="OrthoDB" id="5794420at2759"/>
<organism evidence="2 3">
    <name type="scientific">Toxocara canis</name>
    <name type="common">Canine roundworm</name>
    <dbReference type="NCBI Taxonomy" id="6265"/>
    <lineage>
        <taxon>Eukaryota</taxon>
        <taxon>Metazoa</taxon>
        <taxon>Ecdysozoa</taxon>
        <taxon>Nematoda</taxon>
        <taxon>Chromadorea</taxon>
        <taxon>Rhabditida</taxon>
        <taxon>Spirurina</taxon>
        <taxon>Ascaridomorpha</taxon>
        <taxon>Ascaridoidea</taxon>
        <taxon>Toxocaridae</taxon>
        <taxon>Toxocara</taxon>
    </lineage>
</organism>
<dbReference type="EMBL" id="JPKZ01001440">
    <property type="protein sequence ID" value="KHN81933.1"/>
    <property type="molecule type" value="Genomic_DNA"/>
</dbReference>
<protein>
    <submittedName>
        <fullName evidence="2">Uncharacterized protein</fullName>
    </submittedName>
</protein>
<gene>
    <name evidence="2" type="ORF">Tcan_01131</name>
</gene>
<keyword evidence="3" id="KW-1185">Reference proteome</keyword>
<dbReference type="AlphaFoldDB" id="A0A0B2VK00"/>
<evidence type="ECO:0000256" key="1">
    <source>
        <dbReference type="SAM" id="SignalP"/>
    </source>
</evidence>
<feature type="signal peptide" evidence="1">
    <location>
        <begin position="1"/>
        <end position="25"/>
    </location>
</feature>
<comment type="caution">
    <text evidence="2">The sequence shown here is derived from an EMBL/GenBank/DDBJ whole genome shotgun (WGS) entry which is preliminary data.</text>
</comment>